<protein>
    <submittedName>
        <fullName evidence="2">Uncharacterized protein</fullName>
    </submittedName>
</protein>
<evidence type="ECO:0000313" key="3">
    <source>
        <dbReference type="Proteomes" id="UP000541444"/>
    </source>
</evidence>
<gene>
    <name evidence="2" type="ORF">GIB67_010021</name>
</gene>
<dbReference type="AlphaFoldDB" id="A0A7J7KV79"/>
<dbReference type="Proteomes" id="UP000541444">
    <property type="component" value="Unassembled WGS sequence"/>
</dbReference>
<evidence type="ECO:0000313" key="2">
    <source>
        <dbReference type="EMBL" id="KAF6134222.1"/>
    </source>
</evidence>
<comment type="caution">
    <text evidence="2">The sequence shown here is derived from an EMBL/GenBank/DDBJ whole genome shotgun (WGS) entry which is preliminary data.</text>
</comment>
<sequence length="151" mass="16259">MVFDLELLLLLVIVLNNLRTSLGVLCVLEAWSLSTVIVIGGCLECWIPCGSVVSPRLLVVDGFEVDNDGVESVYFTIDERTPNRISSSTTPGASGPSTGASAPKKNRVRRDSLDREGAIEKLALAVDRLLGNVGRPDLAVLEKELKEIPTL</sequence>
<organism evidence="2 3">
    <name type="scientific">Kingdonia uniflora</name>
    <dbReference type="NCBI Taxonomy" id="39325"/>
    <lineage>
        <taxon>Eukaryota</taxon>
        <taxon>Viridiplantae</taxon>
        <taxon>Streptophyta</taxon>
        <taxon>Embryophyta</taxon>
        <taxon>Tracheophyta</taxon>
        <taxon>Spermatophyta</taxon>
        <taxon>Magnoliopsida</taxon>
        <taxon>Ranunculales</taxon>
        <taxon>Circaeasteraceae</taxon>
        <taxon>Kingdonia</taxon>
    </lineage>
</organism>
<feature type="region of interest" description="Disordered" evidence="1">
    <location>
        <begin position="82"/>
        <end position="112"/>
    </location>
</feature>
<proteinExistence type="predicted"/>
<reference evidence="2 3" key="1">
    <citation type="journal article" date="2020" name="IScience">
        <title>Genome Sequencing of the Endangered Kingdonia uniflora (Circaeasteraceae, Ranunculales) Reveals Potential Mechanisms of Evolutionary Specialization.</title>
        <authorList>
            <person name="Sun Y."/>
            <person name="Deng T."/>
            <person name="Zhang A."/>
            <person name="Moore M.J."/>
            <person name="Landis J.B."/>
            <person name="Lin N."/>
            <person name="Zhang H."/>
            <person name="Zhang X."/>
            <person name="Huang J."/>
            <person name="Zhang X."/>
            <person name="Sun H."/>
            <person name="Wang H."/>
        </authorList>
    </citation>
    <scope>NUCLEOTIDE SEQUENCE [LARGE SCALE GENOMIC DNA]</scope>
    <source>
        <strain evidence="2">TB1705</strain>
        <tissue evidence="2">Leaf</tissue>
    </source>
</reference>
<accession>A0A7J7KV79</accession>
<name>A0A7J7KV79_9MAGN</name>
<feature type="compositionally biased region" description="Low complexity" evidence="1">
    <location>
        <begin position="86"/>
        <end position="103"/>
    </location>
</feature>
<evidence type="ECO:0000256" key="1">
    <source>
        <dbReference type="SAM" id="MobiDB-lite"/>
    </source>
</evidence>
<dbReference type="EMBL" id="JACGCM010002885">
    <property type="protein sequence ID" value="KAF6134222.1"/>
    <property type="molecule type" value="Genomic_DNA"/>
</dbReference>
<keyword evidence="3" id="KW-1185">Reference proteome</keyword>